<dbReference type="InterPro" id="IPR050908">
    <property type="entry name" value="SmbC-like"/>
</dbReference>
<dbReference type="InterPro" id="IPR018060">
    <property type="entry name" value="HTH_AraC"/>
</dbReference>
<dbReference type="PANTHER" id="PTHR40055:SF1">
    <property type="entry name" value="TRANSCRIPTIONAL REGULATOR YGIV-RELATED"/>
    <property type="match status" value="1"/>
</dbReference>
<dbReference type="SUPFAM" id="SSF55136">
    <property type="entry name" value="Probable bacterial effector-binding domain"/>
    <property type="match status" value="1"/>
</dbReference>
<proteinExistence type="predicted"/>
<dbReference type="Gene3D" id="1.10.10.60">
    <property type="entry name" value="Homeodomain-like"/>
    <property type="match status" value="2"/>
</dbReference>
<dbReference type="InterPro" id="IPR010499">
    <property type="entry name" value="AraC_E-bd"/>
</dbReference>
<evidence type="ECO:0000313" key="5">
    <source>
        <dbReference type="EMBL" id="NHN26921.1"/>
    </source>
</evidence>
<dbReference type="PROSITE" id="PS01124">
    <property type="entry name" value="HTH_ARAC_FAMILY_2"/>
    <property type="match status" value="1"/>
</dbReference>
<dbReference type="InterPro" id="IPR011256">
    <property type="entry name" value="Reg_factor_effector_dom_sf"/>
</dbReference>
<dbReference type="InterPro" id="IPR020449">
    <property type="entry name" value="Tscrpt_reg_AraC-type_HTH"/>
</dbReference>
<dbReference type="RefSeq" id="WP_140963233.1">
    <property type="nucleotide sequence ID" value="NZ_VEVQ02000009.1"/>
</dbReference>
<reference evidence="5" key="2">
    <citation type="submission" date="2020-02" db="EMBL/GenBank/DDBJ databases">
        <title>Flavobacterium profundi sp. nov., isolated from a deep-sea seamount.</title>
        <authorList>
            <person name="Zhang D.-C."/>
        </authorList>
    </citation>
    <scope>NUCLEOTIDE SEQUENCE</scope>
    <source>
        <strain evidence="5">EC11</strain>
    </source>
</reference>
<dbReference type="SUPFAM" id="SSF46689">
    <property type="entry name" value="Homeodomain-like"/>
    <property type="match status" value="2"/>
</dbReference>
<keyword evidence="3" id="KW-0804">Transcription</keyword>
<dbReference type="Gene3D" id="3.20.80.10">
    <property type="entry name" value="Regulatory factor, effector binding domain"/>
    <property type="match status" value="1"/>
</dbReference>
<comment type="caution">
    <text evidence="5">The sequence shown here is derived from an EMBL/GenBank/DDBJ whole genome shotgun (WGS) entry which is preliminary data.</text>
</comment>
<evidence type="ECO:0000256" key="2">
    <source>
        <dbReference type="ARBA" id="ARBA00023125"/>
    </source>
</evidence>
<dbReference type="PANTHER" id="PTHR40055">
    <property type="entry name" value="TRANSCRIPTIONAL REGULATOR YGIV-RELATED"/>
    <property type="match status" value="1"/>
</dbReference>
<organism evidence="5 6">
    <name type="scientific">Flavobacterium jejuense</name>
    <dbReference type="NCBI Taxonomy" id="1544455"/>
    <lineage>
        <taxon>Bacteria</taxon>
        <taxon>Pseudomonadati</taxon>
        <taxon>Bacteroidota</taxon>
        <taxon>Flavobacteriia</taxon>
        <taxon>Flavobacteriales</taxon>
        <taxon>Flavobacteriaceae</taxon>
        <taxon>Flavobacterium</taxon>
    </lineage>
</organism>
<reference evidence="5" key="1">
    <citation type="submission" date="2019-05" db="EMBL/GenBank/DDBJ databases">
        <authorList>
            <person name="Lianzixin W."/>
        </authorList>
    </citation>
    <scope>NUCLEOTIDE SEQUENCE</scope>
    <source>
        <strain evidence="5">EC11</strain>
    </source>
</reference>
<dbReference type="Proteomes" id="UP000817854">
    <property type="component" value="Unassembled WGS sequence"/>
</dbReference>
<protein>
    <submittedName>
        <fullName evidence="5">AraC family transcriptional regulator</fullName>
    </submittedName>
</protein>
<keyword evidence="2" id="KW-0238">DNA-binding</keyword>
<evidence type="ECO:0000259" key="4">
    <source>
        <dbReference type="PROSITE" id="PS01124"/>
    </source>
</evidence>
<keyword evidence="6" id="KW-1185">Reference proteome</keyword>
<gene>
    <name evidence="5" type="ORF">FIA58_014650</name>
</gene>
<dbReference type="InterPro" id="IPR009057">
    <property type="entry name" value="Homeodomain-like_sf"/>
</dbReference>
<feature type="domain" description="HTH araC/xylS-type" evidence="4">
    <location>
        <begin position="10"/>
        <end position="109"/>
    </location>
</feature>
<keyword evidence="1" id="KW-0805">Transcription regulation</keyword>
<dbReference type="SMART" id="SM00342">
    <property type="entry name" value="HTH_ARAC"/>
    <property type="match status" value="1"/>
</dbReference>
<name>A0ABX0IY27_9FLAO</name>
<dbReference type="Pfam" id="PF12833">
    <property type="entry name" value="HTH_18"/>
    <property type="match status" value="1"/>
</dbReference>
<evidence type="ECO:0000256" key="3">
    <source>
        <dbReference type="ARBA" id="ARBA00023163"/>
    </source>
</evidence>
<dbReference type="PRINTS" id="PR00032">
    <property type="entry name" value="HTHARAC"/>
</dbReference>
<accession>A0ABX0IY27</accession>
<sequence>MNEEYIKRINAVFEYIDANLDSELALETLSQIAFYSPFHFHRIFKMITNETLNNYIGRKRIEKAAALLLHKKDIAISDLVTQLGFTSSSTFTRAFKKYYGQSPTAFRKSNPHKFSKISQLNSKNGQIETNYDTYICNIINLKKWTTMHANIAIKEMPKQDLAYVTHIGVEGLETAFYKIIKWATPRNILENPTSKIIRVFHDSFKITPPEKVRMSIGITLNQPIAVEGEIGLTQIEKGKFIVGRYEIEPVDFEKAWTGLFIWMNENGYTKAAANPFEIYHNNFTEHPEKKCIVDLCIPI</sequence>
<dbReference type="SMART" id="SM00871">
    <property type="entry name" value="AraC_E_bind"/>
    <property type="match status" value="1"/>
</dbReference>
<evidence type="ECO:0000313" key="6">
    <source>
        <dbReference type="Proteomes" id="UP000817854"/>
    </source>
</evidence>
<evidence type="ECO:0000256" key="1">
    <source>
        <dbReference type="ARBA" id="ARBA00023015"/>
    </source>
</evidence>
<dbReference type="InterPro" id="IPR029442">
    <property type="entry name" value="GyrI-like"/>
</dbReference>
<dbReference type="EMBL" id="VEVQ02000009">
    <property type="protein sequence ID" value="NHN26921.1"/>
    <property type="molecule type" value="Genomic_DNA"/>
</dbReference>
<dbReference type="Pfam" id="PF06445">
    <property type="entry name" value="GyrI-like"/>
    <property type="match status" value="1"/>
</dbReference>